<keyword evidence="2 7" id="KW-0813">Transport</keyword>
<dbReference type="Proteomes" id="UP000179454">
    <property type="component" value="Unassembled WGS sequence"/>
</dbReference>
<feature type="transmembrane region" description="Helical" evidence="7">
    <location>
        <begin position="272"/>
        <end position="298"/>
    </location>
</feature>
<keyword evidence="4 7" id="KW-0812">Transmembrane</keyword>
<name>A0ABD6HGS0_AGRVI</name>
<comment type="similarity">
    <text evidence="7">Belongs to the binding-protein-dependent transport system permease family.</text>
</comment>
<evidence type="ECO:0000256" key="4">
    <source>
        <dbReference type="ARBA" id="ARBA00022692"/>
    </source>
</evidence>
<keyword evidence="3" id="KW-1003">Cell membrane</keyword>
<feature type="transmembrane region" description="Helical" evidence="7">
    <location>
        <begin position="98"/>
        <end position="121"/>
    </location>
</feature>
<dbReference type="PANTHER" id="PTHR43163:SF6">
    <property type="entry name" value="DIPEPTIDE TRANSPORT SYSTEM PERMEASE PROTEIN DPPB-RELATED"/>
    <property type="match status" value="1"/>
</dbReference>
<dbReference type="Proteomes" id="UP000179536">
    <property type="component" value="Unassembled WGS sequence"/>
</dbReference>
<keyword evidence="6 7" id="KW-0472">Membrane</keyword>
<feature type="domain" description="ABC transmembrane type-1" evidence="8">
    <location>
        <begin position="94"/>
        <end position="291"/>
    </location>
</feature>
<evidence type="ECO:0000256" key="1">
    <source>
        <dbReference type="ARBA" id="ARBA00004651"/>
    </source>
</evidence>
<dbReference type="PROSITE" id="PS50928">
    <property type="entry name" value="ABC_TM1"/>
    <property type="match status" value="1"/>
</dbReference>
<dbReference type="EMBL" id="MBFA02000022">
    <property type="protein sequence ID" value="MUP12910.1"/>
    <property type="molecule type" value="Genomic_DNA"/>
</dbReference>
<organism evidence="10 12">
    <name type="scientific">Agrobacterium vitis</name>
    <name type="common">Rhizobium vitis</name>
    <dbReference type="NCBI Taxonomy" id="373"/>
    <lineage>
        <taxon>Bacteria</taxon>
        <taxon>Pseudomonadati</taxon>
        <taxon>Pseudomonadota</taxon>
        <taxon>Alphaproteobacteria</taxon>
        <taxon>Hyphomicrobiales</taxon>
        <taxon>Rhizobiaceae</taxon>
        <taxon>Rhizobium/Agrobacterium group</taxon>
        <taxon>Agrobacterium</taxon>
    </lineage>
</organism>
<dbReference type="Gene3D" id="1.10.3720.10">
    <property type="entry name" value="MetI-like"/>
    <property type="match status" value="1"/>
</dbReference>
<dbReference type="Pfam" id="PF19300">
    <property type="entry name" value="BPD_transp_1_N"/>
    <property type="match status" value="1"/>
</dbReference>
<feature type="transmembrane region" description="Helical" evidence="7">
    <location>
        <begin position="246"/>
        <end position="266"/>
    </location>
</feature>
<dbReference type="InterPro" id="IPR000515">
    <property type="entry name" value="MetI-like"/>
</dbReference>
<dbReference type="AlphaFoldDB" id="A0ABD6HGS0"/>
<dbReference type="CDD" id="cd06261">
    <property type="entry name" value="TM_PBP2"/>
    <property type="match status" value="1"/>
</dbReference>
<keyword evidence="11" id="KW-1185">Reference proteome</keyword>
<evidence type="ECO:0000256" key="6">
    <source>
        <dbReference type="ARBA" id="ARBA00023136"/>
    </source>
</evidence>
<dbReference type="Pfam" id="PF00528">
    <property type="entry name" value="BPD_transp_1"/>
    <property type="match status" value="1"/>
</dbReference>
<gene>
    <name evidence="10" type="ORF">BBK91_023895</name>
    <name evidence="9" type="ORF">BBL17_023800</name>
</gene>
<accession>A0ABD6HGS0</accession>
<dbReference type="SUPFAM" id="SSF161098">
    <property type="entry name" value="MetI-like"/>
    <property type="match status" value="1"/>
</dbReference>
<evidence type="ECO:0000313" key="12">
    <source>
        <dbReference type="Proteomes" id="UP000179536"/>
    </source>
</evidence>
<evidence type="ECO:0000259" key="8">
    <source>
        <dbReference type="PROSITE" id="PS50928"/>
    </source>
</evidence>
<feature type="transmembrane region" description="Helical" evidence="7">
    <location>
        <begin position="218"/>
        <end position="239"/>
    </location>
</feature>
<evidence type="ECO:0000313" key="10">
    <source>
        <dbReference type="EMBL" id="MUP12910.1"/>
    </source>
</evidence>
<evidence type="ECO:0000256" key="7">
    <source>
        <dbReference type="RuleBase" id="RU363032"/>
    </source>
</evidence>
<reference evidence="11 12" key="1">
    <citation type="submission" date="2019-11" db="EMBL/GenBank/DDBJ databases">
        <title>Whole-genome sequencing of Allorhizobium vitis.</title>
        <authorList>
            <person name="Gan H.M."/>
            <person name="Savka M.A."/>
        </authorList>
    </citation>
    <scope>NUCLEOTIDE SEQUENCE [LARGE SCALE GENOMIC DNA]</scope>
    <source>
        <strain evidence="10 12">RF2/1</strain>
        <strain evidence="9 11">T1/7</strain>
    </source>
</reference>
<sequence>MTAFILARLVRAIAVLIFTVTLVFIVLRLSGDPAQQMLGDDVGPAAVAAFNAKWGLDRSLPEQYAYYVANAARGDFGISFGDGRQVFDIVAERIPKTLMLTVPALLLSMLIGIPAGILAAIRRESALDKGVMAGAVLGYSVPNFLLGLVFIFVFAVWLRVLPSSGSSTLNHSILPIATFALFNAAAVARFMRSTLLDVLGQPYIAAARADGAPDWEIILWHALPNAAIPMVTTLGFIAGGMMGGAALIEPVFAWPGLGIGFVRATATGDLPVVQAMIILFTVFMVSINLTVDILYGLLNPKIRKP</sequence>
<dbReference type="InterPro" id="IPR045621">
    <property type="entry name" value="BPD_transp_1_N"/>
</dbReference>
<evidence type="ECO:0000313" key="9">
    <source>
        <dbReference type="EMBL" id="MUO44813.1"/>
    </source>
</evidence>
<protein>
    <submittedName>
        <fullName evidence="10">ABC transporter permease subunit</fullName>
    </submittedName>
</protein>
<evidence type="ECO:0000313" key="11">
    <source>
        <dbReference type="Proteomes" id="UP000179454"/>
    </source>
</evidence>
<evidence type="ECO:0000256" key="3">
    <source>
        <dbReference type="ARBA" id="ARBA00022475"/>
    </source>
</evidence>
<dbReference type="PANTHER" id="PTHR43163">
    <property type="entry name" value="DIPEPTIDE TRANSPORT SYSTEM PERMEASE PROTEIN DPPB-RELATED"/>
    <property type="match status" value="1"/>
</dbReference>
<feature type="transmembrane region" description="Helical" evidence="7">
    <location>
        <begin position="141"/>
        <end position="161"/>
    </location>
</feature>
<comment type="subcellular location">
    <subcellularLocation>
        <location evidence="1 7">Cell membrane</location>
        <topology evidence="1 7">Multi-pass membrane protein</topology>
    </subcellularLocation>
</comment>
<feature type="transmembrane region" description="Helical" evidence="7">
    <location>
        <begin position="6"/>
        <end position="27"/>
    </location>
</feature>
<dbReference type="GO" id="GO:0005886">
    <property type="term" value="C:plasma membrane"/>
    <property type="evidence" value="ECO:0007669"/>
    <property type="project" value="UniProtKB-SubCell"/>
</dbReference>
<evidence type="ECO:0000256" key="5">
    <source>
        <dbReference type="ARBA" id="ARBA00022989"/>
    </source>
</evidence>
<feature type="transmembrane region" description="Helical" evidence="7">
    <location>
        <begin position="173"/>
        <end position="191"/>
    </location>
</feature>
<dbReference type="InterPro" id="IPR035906">
    <property type="entry name" value="MetI-like_sf"/>
</dbReference>
<dbReference type="RefSeq" id="WP_015916360.1">
    <property type="nucleotide sequence ID" value="NZ_MBFA02000022.1"/>
</dbReference>
<dbReference type="EMBL" id="MBFE02000023">
    <property type="protein sequence ID" value="MUO44813.1"/>
    <property type="molecule type" value="Genomic_DNA"/>
</dbReference>
<evidence type="ECO:0000256" key="2">
    <source>
        <dbReference type="ARBA" id="ARBA00022448"/>
    </source>
</evidence>
<keyword evidence="5 7" id="KW-1133">Transmembrane helix</keyword>
<comment type="caution">
    <text evidence="10">The sequence shown here is derived from an EMBL/GenBank/DDBJ whole genome shotgun (WGS) entry which is preliminary data.</text>
</comment>
<proteinExistence type="inferred from homology"/>